<dbReference type="InterPro" id="IPR018312">
    <property type="entry name" value="Chromosome_initiator_DnaA_CS"/>
</dbReference>
<keyword evidence="4 7" id="KW-0067">ATP-binding</keyword>
<gene>
    <name evidence="10" type="ORF">SHI21_08550</name>
</gene>
<dbReference type="InterPro" id="IPR027417">
    <property type="entry name" value="P-loop_NTPase"/>
</dbReference>
<proteinExistence type="inferred from homology"/>
<keyword evidence="1" id="KW-0963">Cytoplasm</keyword>
<keyword evidence="11" id="KW-1185">Reference proteome</keyword>
<evidence type="ECO:0000259" key="9">
    <source>
        <dbReference type="SMART" id="SM00760"/>
    </source>
</evidence>
<keyword evidence="5" id="KW-0446">Lipid-binding</keyword>
<dbReference type="Gene3D" id="1.10.1750.10">
    <property type="match status" value="1"/>
</dbReference>
<evidence type="ECO:0000313" key="10">
    <source>
        <dbReference type="EMBL" id="MEA9356249.1"/>
    </source>
</evidence>
<dbReference type="PANTHER" id="PTHR30050">
    <property type="entry name" value="CHROMOSOMAL REPLICATION INITIATOR PROTEIN DNAA"/>
    <property type="match status" value="1"/>
</dbReference>
<feature type="domain" description="Chromosomal replication initiator DnaA C-terminal" evidence="9">
    <location>
        <begin position="294"/>
        <end position="362"/>
    </location>
</feature>
<dbReference type="PROSITE" id="PS01008">
    <property type="entry name" value="DNAA"/>
    <property type="match status" value="1"/>
</dbReference>
<evidence type="ECO:0000256" key="5">
    <source>
        <dbReference type="ARBA" id="ARBA00023121"/>
    </source>
</evidence>
<evidence type="ECO:0000256" key="1">
    <source>
        <dbReference type="ARBA" id="ARBA00022490"/>
    </source>
</evidence>
<keyword evidence="2 7" id="KW-0235">DNA replication</keyword>
<accession>A0ABU5VV61</accession>
<dbReference type="SUPFAM" id="SSF52540">
    <property type="entry name" value="P-loop containing nucleoside triphosphate hydrolases"/>
    <property type="match status" value="1"/>
</dbReference>
<reference evidence="10 11" key="1">
    <citation type="submission" date="2023-11" db="EMBL/GenBank/DDBJ databases">
        <title>A Novel Polar Bacteriovorax (B. antarcticus) Isolated from the Biocrust in Antarctica.</title>
        <authorList>
            <person name="Mun W."/>
            <person name="Choi S.Y."/>
            <person name="Mitchell R.J."/>
        </authorList>
    </citation>
    <scope>NUCLEOTIDE SEQUENCE [LARGE SCALE GENOMIC DNA]</scope>
    <source>
        <strain evidence="10 11">PP10</strain>
    </source>
</reference>
<comment type="function">
    <text evidence="7">Plays an essential role in the initiation and regulation of chromosomal replication. ATP-DnaA binds to the origin of replication (oriC) to initiate formation of the DNA replication initiation complex once per cell cycle. Binds the DnaA box (a 9 base pair repeat at the origin) and separates the double-stranded (ds)DNA. Forms a right-handed helical filament on oriC DNA; dsDNA binds to the exterior of the filament while single-stranded (ss)DNA is stabiized in the filament's interior. The ATP-DnaA-oriC complex binds and stabilizes one strand of the AT-rich DNA unwinding element (DUE), permitting loading of DNA polymerase. After initiation quickly degrades to an ADP-DnaA complex that is not apt for DNA replication. Binds acidic phospholipids.</text>
</comment>
<dbReference type="SUPFAM" id="SSF48295">
    <property type="entry name" value="TrpR-like"/>
    <property type="match status" value="1"/>
</dbReference>
<dbReference type="InterPro" id="IPR010921">
    <property type="entry name" value="Trp_repressor/repl_initiator"/>
</dbReference>
<evidence type="ECO:0000256" key="2">
    <source>
        <dbReference type="ARBA" id="ARBA00022705"/>
    </source>
</evidence>
<dbReference type="InterPro" id="IPR013317">
    <property type="entry name" value="DnaA_dom"/>
</dbReference>
<name>A0ABU5VV61_9BACT</name>
<dbReference type="Proteomes" id="UP001302274">
    <property type="component" value="Unassembled WGS sequence"/>
</dbReference>
<protein>
    <recommendedName>
        <fullName evidence="7">Chromosomal replication initiator protein DnaA</fullName>
    </recommendedName>
</protein>
<evidence type="ECO:0000256" key="7">
    <source>
        <dbReference type="RuleBase" id="RU000577"/>
    </source>
</evidence>
<dbReference type="Pfam" id="PF00308">
    <property type="entry name" value="Bac_DnaA"/>
    <property type="match status" value="1"/>
</dbReference>
<evidence type="ECO:0000256" key="8">
    <source>
        <dbReference type="RuleBase" id="RU004227"/>
    </source>
</evidence>
<keyword evidence="6 7" id="KW-0238">DNA-binding</keyword>
<dbReference type="PANTHER" id="PTHR30050:SF2">
    <property type="entry name" value="CHROMOSOMAL REPLICATION INITIATOR PROTEIN DNAA"/>
    <property type="match status" value="1"/>
</dbReference>
<evidence type="ECO:0000256" key="6">
    <source>
        <dbReference type="ARBA" id="ARBA00023125"/>
    </source>
</evidence>
<sequence length="383" mass="43007">MSLNRATGRKLQILSAHEDPHQLDLLSFVTEHVAEFTAKEKPARVSSPKNNTPKIASYHFHGNVDINKSFANFCVGKSNQFAVEAIKRFISSDKNDFGLIFLKAASGLGKSHLLHAVGNEMLSLKKSFYFSSPLMMSPLVDTFSMLKFYDILLIDDIEEIEGNAELQKIFCQLMDFASAGKIKLIIAGAKLPKDLNACDERTKGKLSAALFHHIDEMNSDLAFDIVESKSTALNLNLPEGVKRLVSNQIGFNVYGVESLLYKFKNASDIKGQKITMEMALEEIKVKKVIYRSDDFHNFLNAVAIAFEISLEELMSSVRKKEFALARHVAMYVLKDKKRLGVMKIAELFERDHSSVVHAIARIKKQLESDQDMKNKVQALLSEV</sequence>
<dbReference type="EMBL" id="JAYGJQ010000001">
    <property type="protein sequence ID" value="MEA9356249.1"/>
    <property type="molecule type" value="Genomic_DNA"/>
</dbReference>
<dbReference type="SMART" id="SM00760">
    <property type="entry name" value="Bac_DnaA_C"/>
    <property type="match status" value="1"/>
</dbReference>
<keyword evidence="3 7" id="KW-0547">Nucleotide-binding</keyword>
<evidence type="ECO:0000313" key="11">
    <source>
        <dbReference type="Proteomes" id="UP001302274"/>
    </source>
</evidence>
<evidence type="ECO:0000256" key="4">
    <source>
        <dbReference type="ARBA" id="ARBA00022840"/>
    </source>
</evidence>
<dbReference type="PRINTS" id="PR00051">
    <property type="entry name" value="DNAA"/>
</dbReference>
<dbReference type="RefSeq" id="WP_323575935.1">
    <property type="nucleotide sequence ID" value="NZ_JAYGJQ010000001.1"/>
</dbReference>
<dbReference type="InterPro" id="IPR013159">
    <property type="entry name" value="DnaA_C"/>
</dbReference>
<organism evidence="10 11">
    <name type="scientific">Bacteriovorax antarcticus</name>
    <dbReference type="NCBI Taxonomy" id="3088717"/>
    <lineage>
        <taxon>Bacteria</taxon>
        <taxon>Pseudomonadati</taxon>
        <taxon>Bdellovibrionota</taxon>
        <taxon>Bacteriovoracia</taxon>
        <taxon>Bacteriovoracales</taxon>
        <taxon>Bacteriovoracaceae</taxon>
        <taxon>Bacteriovorax</taxon>
    </lineage>
</organism>
<dbReference type="CDD" id="cd06571">
    <property type="entry name" value="Bac_DnaA_C"/>
    <property type="match status" value="1"/>
</dbReference>
<comment type="similarity">
    <text evidence="8">Belongs to the DnaA family.</text>
</comment>
<dbReference type="Gene3D" id="3.40.50.300">
    <property type="entry name" value="P-loop containing nucleotide triphosphate hydrolases"/>
    <property type="match status" value="1"/>
</dbReference>
<comment type="caution">
    <text evidence="10">The sequence shown here is derived from an EMBL/GenBank/DDBJ whole genome shotgun (WGS) entry which is preliminary data.</text>
</comment>
<evidence type="ECO:0000256" key="3">
    <source>
        <dbReference type="ARBA" id="ARBA00022741"/>
    </source>
</evidence>
<dbReference type="InterPro" id="IPR020591">
    <property type="entry name" value="Chromosome_initiator_DnaA-like"/>
</dbReference>
<dbReference type="Pfam" id="PF08299">
    <property type="entry name" value="Bac_DnaA_C"/>
    <property type="match status" value="1"/>
</dbReference>